<dbReference type="EMBL" id="QEKT01000002">
    <property type="protein sequence ID" value="PVY85310.1"/>
    <property type="molecule type" value="Genomic_DNA"/>
</dbReference>
<feature type="transmembrane region" description="Helical" evidence="6">
    <location>
        <begin position="49"/>
        <end position="66"/>
    </location>
</feature>
<proteinExistence type="predicted"/>
<feature type="transmembrane region" description="Helical" evidence="6">
    <location>
        <begin position="12"/>
        <end position="43"/>
    </location>
</feature>
<protein>
    <submittedName>
        <fullName evidence="9">Competence protein ComEC</fullName>
    </submittedName>
</protein>
<dbReference type="CDD" id="cd07731">
    <property type="entry name" value="ComA-like_MBL-fold"/>
    <property type="match status" value="1"/>
</dbReference>
<dbReference type="Proteomes" id="UP000245433">
    <property type="component" value="Unassembled WGS sequence"/>
</dbReference>
<dbReference type="PANTHER" id="PTHR30619">
    <property type="entry name" value="DNA INTERNALIZATION/COMPETENCE PROTEIN COMEC/REC2"/>
    <property type="match status" value="1"/>
</dbReference>
<dbReference type="NCBIfam" id="TIGR00361">
    <property type="entry name" value="ComEC_Rec2"/>
    <property type="match status" value="1"/>
</dbReference>
<dbReference type="PANTHER" id="PTHR30619:SF7">
    <property type="entry name" value="BETA-LACTAMASE DOMAIN PROTEIN"/>
    <property type="match status" value="1"/>
</dbReference>
<evidence type="ECO:0000259" key="8">
    <source>
        <dbReference type="Pfam" id="PF03772"/>
    </source>
</evidence>
<evidence type="ECO:0000256" key="4">
    <source>
        <dbReference type="ARBA" id="ARBA00022989"/>
    </source>
</evidence>
<dbReference type="Pfam" id="PF00753">
    <property type="entry name" value="Lactamase_B"/>
    <property type="match status" value="1"/>
</dbReference>
<keyword evidence="2" id="KW-1003">Cell membrane</keyword>
<evidence type="ECO:0000259" key="7">
    <source>
        <dbReference type="Pfam" id="PF00753"/>
    </source>
</evidence>
<reference evidence="9 10" key="1">
    <citation type="submission" date="2018-04" db="EMBL/GenBank/DDBJ databases">
        <title>Genomic Encyclopedia of Type Strains, Phase IV (KMG-IV): sequencing the most valuable type-strain genomes for metagenomic binning, comparative biology and taxonomic classification.</title>
        <authorList>
            <person name="Goeker M."/>
        </authorList>
    </citation>
    <scope>NUCLEOTIDE SEQUENCE [LARGE SCALE GENOMIC DNA]</scope>
    <source>
        <strain evidence="9 10">DSM 28795</strain>
    </source>
</reference>
<dbReference type="AlphaFoldDB" id="A0A2U1DCC6"/>
<gene>
    <name evidence="9" type="ORF">C7384_102130</name>
</gene>
<evidence type="ECO:0000256" key="5">
    <source>
        <dbReference type="ARBA" id="ARBA00023136"/>
    </source>
</evidence>
<comment type="caution">
    <text evidence="9">The sequence shown here is derived from an EMBL/GenBank/DDBJ whole genome shotgun (WGS) entry which is preliminary data.</text>
</comment>
<dbReference type="InterPro" id="IPR004477">
    <property type="entry name" value="ComEC_N"/>
</dbReference>
<evidence type="ECO:0000256" key="3">
    <source>
        <dbReference type="ARBA" id="ARBA00022692"/>
    </source>
</evidence>
<dbReference type="InterPro" id="IPR052159">
    <property type="entry name" value="Competence_DNA_uptake"/>
</dbReference>
<dbReference type="GO" id="GO:0030420">
    <property type="term" value="P:establishment of competence for transformation"/>
    <property type="evidence" value="ECO:0007669"/>
    <property type="project" value="InterPro"/>
</dbReference>
<dbReference type="RefSeq" id="WP_089938189.1">
    <property type="nucleotide sequence ID" value="NZ_CAKOEX010000002.1"/>
</dbReference>
<feature type="transmembrane region" description="Helical" evidence="6">
    <location>
        <begin position="471"/>
        <end position="488"/>
    </location>
</feature>
<dbReference type="InterPro" id="IPR035681">
    <property type="entry name" value="ComA-like_MBL"/>
</dbReference>
<keyword evidence="3 6" id="KW-0812">Transmembrane</keyword>
<keyword evidence="4 6" id="KW-1133">Transmembrane helix</keyword>
<evidence type="ECO:0000256" key="1">
    <source>
        <dbReference type="ARBA" id="ARBA00004651"/>
    </source>
</evidence>
<evidence type="ECO:0000256" key="6">
    <source>
        <dbReference type="SAM" id="Phobius"/>
    </source>
</evidence>
<dbReference type="InterPro" id="IPR001279">
    <property type="entry name" value="Metallo-B-lactamas"/>
</dbReference>
<dbReference type="InterPro" id="IPR004797">
    <property type="entry name" value="Competence_ComEC/Rec2"/>
</dbReference>
<name>A0A2U1DCC6_9LACO</name>
<dbReference type="GO" id="GO:0005886">
    <property type="term" value="C:plasma membrane"/>
    <property type="evidence" value="ECO:0007669"/>
    <property type="project" value="UniProtKB-SubCell"/>
</dbReference>
<comment type="subcellular location">
    <subcellularLocation>
        <location evidence="1">Cell membrane</location>
        <topology evidence="1">Multi-pass membrane protein</topology>
    </subcellularLocation>
</comment>
<evidence type="ECO:0000256" key="2">
    <source>
        <dbReference type="ARBA" id="ARBA00022475"/>
    </source>
</evidence>
<dbReference type="Gene3D" id="3.60.15.10">
    <property type="entry name" value="Ribonuclease Z/Hydroxyacylglutathione hydrolase-like"/>
    <property type="match status" value="1"/>
</dbReference>
<dbReference type="Pfam" id="PF03772">
    <property type="entry name" value="Competence"/>
    <property type="match status" value="1"/>
</dbReference>
<evidence type="ECO:0000313" key="9">
    <source>
        <dbReference type="EMBL" id="PVY85310.1"/>
    </source>
</evidence>
<keyword evidence="5 6" id="KW-0472">Membrane</keyword>
<feature type="domain" description="ComEC/Rec2-related protein" evidence="8">
    <location>
        <begin position="219"/>
        <end position="457"/>
    </location>
</feature>
<sequence length="715" mass="80238">MTTRADQYMLLISLWIASMSGLIFQFNGVTVLLASLVLALLVWQKSLSLILWSLLVSLIVGLYFISHQGQLENQARQSYPTTGTYRGRLMPDELKVDGQQLSGLAHFQNGQTVRFFWQISSQKEQKNWQVNHQVLDFEAQGSLLALEAPSNFNQFDGQAYAKTQGITHQLQIKNWHVKPVQRANCWDSFSFNLRTWHASLLNQADQLPRPLSYYTQALILGANSQELYADNPGISTMGLIHLFSVSGFQVNLLTGIVFAISKRLGLLYELVAGLLMILLPLYFIFSGSPAILIRAIVAGELGLLVKITTWRINRVKIWSIGLVSSLMIAPQLLLTLGGQLSFALTFGLLFVRQLTTWQRNLWLGLISFPLIIGHQFTWHILQSLVNLIAIPLFEMVIVPTVLVGYLGQGWPLISGFCNDILRIFANLIDFCATLPGNFVIGKFPWLLSLGLFLVGWFVYHANRKVSCGAKIIWVSLFLLGYLSVHFPYQGEFTTFDIGQGDSALIRTPWNQSITMIDTGGKVEFGKQASWQLRQYQRSRAEMVIVPYLHSCGISRIDNLVLTHQDQDHIGDTQVLLQQFKVKNVIIPAGMEKQAAYAKKIKPYLGKSRLILATNQTQVANLPFQFVHPFQAGRGENEDSLALYGQLGPNKIFTAGDLDRKGEQAIANYYPDLKVDIVKFGHHGSKTARIAKLWLVGSQQSELFQLVAIIVIIILT</sequence>
<dbReference type="OrthoDB" id="9761531at2"/>
<feature type="transmembrane region" description="Helical" evidence="6">
    <location>
        <begin position="387"/>
        <end position="407"/>
    </location>
</feature>
<feature type="domain" description="Metallo-beta-lactamase" evidence="7">
    <location>
        <begin position="498"/>
        <end position="605"/>
    </location>
</feature>
<feature type="transmembrane region" description="Helical" evidence="6">
    <location>
        <begin position="443"/>
        <end position="459"/>
    </location>
</feature>
<feature type="transmembrane region" description="Helical" evidence="6">
    <location>
        <begin position="239"/>
        <end position="260"/>
    </location>
</feature>
<organism evidence="9 10">
    <name type="scientific">Convivina intestini</name>
    <dbReference type="NCBI Taxonomy" id="1505726"/>
    <lineage>
        <taxon>Bacteria</taxon>
        <taxon>Bacillati</taxon>
        <taxon>Bacillota</taxon>
        <taxon>Bacilli</taxon>
        <taxon>Lactobacillales</taxon>
        <taxon>Lactobacillaceae</taxon>
        <taxon>Convivina</taxon>
    </lineage>
</organism>
<keyword evidence="10" id="KW-1185">Reference proteome</keyword>
<dbReference type="SUPFAM" id="SSF56281">
    <property type="entry name" value="Metallo-hydrolase/oxidoreductase"/>
    <property type="match status" value="1"/>
</dbReference>
<evidence type="ECO:0000313" key="10">
    <source>
        <dbReference type="Proteomes" id="UP000245433"/>
    </source>
</evidence>
<dbReference type="InterPro" id="IPR036866">
    <property type="entry name" value="RibonucZ/Hydroxyglut_hydro"/>
</dbReference>
<feature type="transmembrane region" description="Helical" evidence="6">
    <location>
        <begin position="362"/>
        <end position="381"/>
    </location>
</feature>
<dbReference type="NCBIfam" id="TIGR00360">
    <property type="entry name" value="ComEC_N-term"/>
    <property type="match status" value="1"/>
</dbReference>
<accession>A0A2U1DCC6</accession>